<protein>
    <submittedName>
        <fullName evidence="2">Cyclodeaminase/cyclohydrolase family protein</fullName>
    </submittedName>
</protein>
<dbReference type="InterPro" id="IPR036178">
    <property type="entry name" value="Formintransfe-cycloase-like_sf"/>
</dbReference>
<accession>A0A9D1VTV3</accession>
<gene>
    <name evidence="2" type="ORF">H9737_02200</name>
</gene>
<dbReference type="GO" id="GO:0003824">
    <property type="term" value="F:catalytic activity"/>
    <property type="evidence" value="ECO:0007669"/>
    <property type="project" value="InterPro"/>
</dbReference>
<dbReference type="Gene3D" id="1.20.120.680">
    <property type="entry name" value="Formiminotetrahydrofolate cyclodeaminase monomer, up-and-down helical bundle"/>
    <property type="match status" value="1"/>
</dbReference>
<reference evidence="2" key="2">
    <citation type="submission" date="2021-04" db="EMBL/GenBank/DDBJ databases">
        <authorList>
            <person name="Gilroy R."/>
        </authorList>
    </citation>
    <scope>NUCLEOTIDE SEQUENCE</scope>
    <source>
        <strain evidence="2">26628</strain>
    </source>
</reference>
<feature type="domain" description="Cyclodeaminase/cyclohydrolase" evidence="1">
    <location>
        <begin position="8"/>
        <end position="187"/>
    </location>
</feature>
<dbReference type="SUPFAM" id="SSF101262">
    <property type="entry name" value="Methenyltetrahydrofolate cyclohydrolase-like"/>
    <property type="match status" value="1"/>
</dbReference>
<evidence type="ECO:0000259" key="1">
    <source>
        <dbReference type="Pfam" id="PF04961"/>
    </source>
</evidence>
<dbReference type="EMBL" id="DXFD01000038">
    <property type="protein sequence ID" value="HIX46485.1"/>
    <property type="molecule type" value="Genomic_DNA"/>
</dbReference>
<dbReference type="Pfam" id="PF04961">
    <property type="entry name" value="FTCD_C"/>
    <property type="match status" value="1"/>
</dbReference>
<dbReference type="Proteomes" id="UP000824249">
    <property type="component" value="Unassembled WGS sequence"/>
</dbReference>
<dbReference type="AlphaFoldDB" id="A0A9D1VTV3"/>
<evidence type="ECO:0000313" key="3">
    <source>
        <dbReference type="Proteomes" id="UP000824249"/>
    </source>
</evidence>
<organism evidence="2 3">
    <name type="scientific">Candidatus Borkfalkia faecigallinarum</name>
    <dbReference type="NCBI Taxonomy" id="2838509"/>
    <lineage>
        <taxon>Bacteria</taxon>
        <taxon>Bacillati</taxon>
        <taxon>Bacillota</taxon>
        <taxon>Clostridia</taxon>
        <taxon>Christensenellales</taxon>
        <taxon>Christensenellaceae</taxon>
        <taxon>Candidatus Borkfalkia</taxon>
    </lineage>
</organism>
<reference evidence="2" key="1">
    <citation type="journal article" date="2021" name="PeerJ">
        <title>Extensive microbial diversity within the chicken gut microbiome revealed by metagenomics and culture.</title>
        <authorList>
            <person name="Gilroy R."/>
            <person name="Ravi A."/>
            <person name="Getino M."/>
            <person name="Pursley I."/>
            <person name="Horton D.L."/>
            <person name="Alikhan N.F."/>
            <person name="Baker D."/>
            <person name="Gharbi K."/>
            <person name="Hall N."/>
            <person name="Watson M."/>
            <person name="Adriaenssens E.M."/>
            <person name="Foster-Nyarko E."/>
            <person name="Jarju S."/>
            <person name="Secka A."/>
            <person name="Antonio M."/>
            <person name="Oren A."/>
            <person name="Chaudhuri R.R."/>
            <person name="La Ragione R."/>
            <person name="Hildebrand F."/>
            <person name="Pallen M.J."/>
        </authorList>
    </citation>
    <scope>NUCLEOTIDE SEQUENCE</scope>
    <source>
        <strain evidence="2">26628</strain>
    </source>
</reference>
<name>A0A9D1VTV3_9FIRM</name>
<evidence type="ECO:0000313" key="2">
    <source>
        <dbReference type="EMBL" id="HIX46485.1"/>
    </source>
</evidence>
<dbReference type="InterPro" id="IPR007044">
    <property type="entry name" value="Cyclodeamin/CycHdrlase"/>
</dbReference>
<sequence>MSALIDRTVTDFLAETASSSPAPGGGSVAALAGALSAALAAMVARLTSGEKFAAAEAEMRSVAEGADALRAELSACIQRDTDSFNEYMAALRMPKTDEAAAAARRAAMQEGLKSAARVPLHTAETACALFPLIRTVVERGNQNARSDGLVAAMLARAAVLGAALNVRINLGSIRDAAFCAQIAAETDACVREAVEGERAILRLASLTEGFLG</sequence>
<proteinExistence type="predicted"/>
<comment type="caution">
    <text evidence="2">The sequence shown here is derived from an EMBL/GenBank/DDBJ whole genome shotgun (WGS) entry which is preliminary data.</text>
</comment>